<keyword evidence="3" id="KW-1185">Reference proteome</keyword>
<proteinExistence type="predicted"/>
<dbReference type="AlphaFoldDB" id="A0AAE1TKR8"/>
<feature type="region of interest" description="Disordered" evidence="1">
    <location>
        <begin position="1"/>
        <end position="84"/>
    </location>
</feature>
<protein>
    <submittedName>
        <fullName evidence="2">Uncharacterized protein</fullName>
    </submittedName>
</protein>
<feature type="compositionally biased region" description="Basic residues" evidence="1">
    <location>
        <begin position="74"/>
        <end position="84"/>
    </location>
</feature>
<gene>
    <name evidence="2" type="ORF">Pmani_037858</name>
</gene>
<name>A0AAE1TKR8_9EUCA</name>
<feature type="compositionally biased region" description="Gly residues" evidence="1">
    <location>
        <begin position="51"/>
        <end position="64"/>
    </location>
</feature>
<organism evidence="2 3">
    <name type="scientific">Petrolisthes manimaculis</name>
    <dbReference type="NCBI Taxonomy" id="1843537"/>
    <lineage>
        <taxon>Eukaryota</taxon>
        <taxon>Metazoa</taxon>
        <taxon>Ecdysozoa</taxon>
        <taxon>Arthropoda</taxon>
        <taxon>Crustacea</taxon>
        <taxon>Multicrustacea</taxon>
        <taxon>Malacostraca</taxon>
        <taxon>Eumalacostraca</taxon>
        <taxon>Eucarida</taxon>
        <taxon>Decapoda</taxon>
        <taxon>Pleocyemata</taxon>
        <taxon>Anomura</taxon>
        <taxon>Galatheoidea</taxon>
        <taxon>Porcellanidae</taxon>
        <taxon>Petrolisthes</taxon>
    </lineage>
</organism>
<evidence type="ECO:0000313" key="3">
    <source>
        <dbReference type="Proteomes" id="UP001292094"/>
    </source>
</evidence>
<reference evidence="2" key="1">
    <citation type="submission" date="2023-11" db="EMBL/GenBank/DDBJ databases">
        <title>Genome assemblies of two species of porcelain crab, Petrolisthes cinctipes and Petrolisthes manimaculis (Anomura: Porcellanidae).</title>
        <authorList>
            <person name="Angst P."/>
        </authorList>
    </citation>
    <scope>NUCLEOTIDE SEQUENCE</scope>
    <source>
        <strain evidence="2">PB745_02</strain>
        <tissue evidence="2">Gill</tissue>
    </source>
</reference>
<feature type="compositionally biased region" description="Basic and acidic residues" evidence="1">
    <location>
        <begin position="27"/>
        <end position="36"/>
    </location>
</feature>
<dbReference type="Proteomes" id="UP001292094">
    <property type="component" value="Unassembled WGS sequence"/>
</dbReference>
<sequence>MEAVLNGKGRGPDRTEKGALVNGKRGHSIERKRGTVSEEEEEEEEERGRGGLRGWKRGGGGRGAWEGRPEGMEKRRRRSVGGEA</sequence>
<accession>A0AAE1TKR8</accession>
<comment type="caution">
    <text evidence="2">The sequence shown here is derived from an EMBL/GenBank/DDBJ whole genome shotgun (WGS) entry which is preliminary data.</text>
</comment>
<evidence type="ECO:0000313" key="2">
    <source>
        <dbReference type="EMBL" id="KAK4289158.1"/>
    </source>
</evidence>
<evidence type="ECO:0000256" key="1">
    <source>
        <dbReference type="SAM" id="MobiDB-lite"/>
    </source>
</evidence>
<dbReference type="EMBL" id="JAWZYT010005966">
    <property type="protein sequence ID" value="KAK4289158.1"/>
    <property type="molecule type" value="Genomic_DNA"/>
</dbReference>